<gene>
    <name evidence="1" type="ORF">DWW10_15890</name>
</gene>
<proteinExistence type="predicted"/>
<reference evidence="1 2" key="1">
    <citation type="submission" date="2018-08" db="EMBL/GenBank/DDBJ databases">
        <title>A genome reference for cultivated species of the human gut microbiota.</title>
        <authorList>
            <person name="Zou Y."/>
            <person name="Xue W."/>
            <person name="Luo G."/>
        </authorList>
    </citation>
    <scope>NUCLEOTIDE SEQUENCE [LARGE SCALE GENOMIC DNA]</scope>
    <source>
        <strain evidence="1 2">AF14-32</strain>
    </source>
</reference>
<dbReference type="EMBL" id="QRZF01000011">
    <property type="protein sequence ID" value="RGV51584.1"/>
    <property type="molecule type" value="Genomic_DNA"/>
</dbReference>
<accession>A0A412Y2F5</accession>
<dbReference type="AlphaFoldDB" id="A0A412Y2F5"/>
<evidence type="ECO:0000313" key="1">
    <source>
        <dbReference type="EMBL" id="RGV51584.1"/>
    </source>
</evidence>
<name>A0A412Y2F5_9BACE</name>
<sequence>MIITVTTACAQKVTVIGQPVVCSSQSLSGNIIIPTTASSIFKDNTRYYQIGTIIIAPKTLPTRVEAFSSESKLYPFYDWENNSFIIPAFPAKSIISLYSIEGKLLRQMQTNGERIIVSASTLPPITIFRIINGDNSFSCKLMKRK</sequence>
<organism evidence="1 2">
    <name type="scientific">Bacteroides intestinalis</name>
    <dbReference type="NCBI Taxonomy" id="329854"/>
    <lineage>
        <taxon>Bacteria</taxon>
        <taxon>Pseudomonadati</taxon>
        <taxon>Bacteroidota</taxon>
        <taxon>Bacteroidia</taxon>
        <taxon>Bacteroidales</taxon>
        <taxon>Bacteroidaceae</taxon>
        <taxon>Bacteroides</taxon>
    </lineage>
</organism>
<evidence type="ECO:0000313" key="2">
    <source>
        <dbReference type="Proteomes" id="UP000283850"/>
    </source>
</evidence>
<protein>
    <submittedName>
        <fullName evidence="1">Uncharacterized protein</fullName>
    </submittedName>
</protein>
<dbReference type="Proteomes" id="UP000283850">
    <property type="component" value="Unassembled WGS sequence"/>
</dbReference>
<comment type="caution">
    <text evidence="1">The sequence shown here is derived from an EMBL/GenBank/DDBJ whole genome shotgun (WGS) entry which is preliminary data.</text>
</comment>